<keyword evidence="3" id="KW-0378">Hydrolase</keyword>
<accession>A0A1V9XLP7</accession>
<dbReference type="Proteomes" id="UP000192247">
    <property type="component" value="Unassembled WGS sequence"/>
</dbReference>
<dbReference type="AlphaFoldDB" id="A0A1V9XLP7"/>
<keyword evidence="7" id="KW-1185">Reference proteome</keyword>
<evidence type="ECO:0000313" key="7">
    <source>
        <dbReference type="Proteomes" id="UP000192247"/>
    </source>
</evidence>
<dbReference type="Pfam" id="PF02902">
    <property type="entry name" value="Peptidase_C48"/>
    <property type="match status" value="2"/>
</dbReference>
<dbReference type="OrthoDB" id="6478337at2759"/>
<dbReference type="InterPro" id="IPR038765">
    <property type="entry name" value="Papain-like_cys_pep_sf"/>
</dbReference>
<dbReference type="EMBL" id="MNPL01008234">
    <property type="protein sequence ID" value="OQR74313.1"/>
    <property type="molecule type" value="Genomic_DNA"/>
</dbReference>
<dbReference type="Gene3D" id="3.40.395.10">
    <property type="entry name" value="Adenoviral Proteinase, Chain A"/>
    <property type="match status" value="2"/>
</dbReference>
<comment type="caution">
    <text evidence="6">The sequence shown here is derived from an EMBL/GenBank/DDBJ whole genome shotgun (WGS) entry which is preliminary data.</text>
</comment>
<feature type="domain" description="Ubiquitin-like protease family profile" evidence="5">
    <location>
        <begin position="394"/>
        <end position="564"/>
    </location>
</feature>
<dbReference type="GO" id="GO:0005634">
    <property type="term" value="C:nucleus"/>
    <property type="evidence" value="ECO:0007669"/>
    <property type="project" value="TreeGrafter"/>
</dbReference>
<evidence type="ECO:0000313" key="6">
    <source>
        <dbReference type="EMBL" id="OQR74313.1"/>
    </source>
</evidence>
<dbReference type="GO" id="GO:0016926">
    <property type="term" value="P:protein desumoylation"/>
    <property type="evidence" value="ECO:0007669"/>
    <property type="project" value="TreeGrafter"/>
</dbReference>
<evidence type="ECO:0000256" key="3">
    <source>
        <dbReference type="ARBA" id="ARBA00022801"/>
    </source>
</evidence>
<keyword evidence="2 6" id="KW-0645">Protease</keyword>
<evidence type="ECO:0000259" key="5">
    <source>
        <dbReference type="PROSITE" id="PS50600"/>
    </source>
</evidence>
<dbReference type="PROSITE" id="PS50600">
    <property type="entry name" value="ULP_PROTEASE"/>
    <property type="match status" value="1"/>
</dbReference>
<organism evidence="6 7">
    <name type="scientific">Tropilaelaps mercedesae</name>
    <dbReference type="NCBI Taxonomy" id="418985"/>
    <lineage>
        <taxon>Eukaryota</taxon>
        <taxon>Metazoa</taxon>
        <taxon>Ecdysozoa</taxon>
        <taxon>Arthropoda</taxon>
        <taxon>Chelicerata</taxon>
        <taxon>Arachnida</taxon>
        <taxon>Acari</taxon>
        <taxon>Parasitiformes</taxon>
        <taxon>Mesostigmata</taxon>
        <taxon>Gamasina</taxon>
        <taxon>Dermanyssoidea</taxon>
        <taxon>Laelapidae</taxon>
        <taxon>Tropilaelaps</taxon>
    </lineage>
</organism>
<gene>
    <name evidence="6" type="ORF">BIW11_00975</name>
</gene>
<protein>
    <submittedName>
        <fullName evidence="6">Sentrin-specific protease 1-like</fullName>
    </submittedName>
</protein>
<reference evidence="6 7" key="1">
    <citation type="journal article" date="2017" name="Gigascience">
        <title>Draft genome of the honey bee ectoparasitic mite, Tropilaelaps mercedesae, is shaped by the parasitic life history.</title>
        <authorList>
            <person name="Dong X."/>
            <person name="Armstrong S.D."/>
            <person name="Xia D."/>
            <person name="Makepeace B.L."/>
            <person name="Darby A.C."/>
            <person name="Kadowaki T."/>
        </authorList>
    </citation>
    <scope>NUCLEOTIDE SEQUENCE [LARGE SCALE GENOMIC DNA]</scope>
    <source>
        <strain evidence="6">Wuxi-XJTLU</strain>
    </source>
</reference>
<dbReference type="GO" id="GO:0006508">
    <property type="term" value="P:proteolysis"/>
    <property type="evidence" value="ECO:0007669"/>
    <property type="project" value="UniProtKB-KW"/>
</dbReference>
<dbReference type="InParanoid" id="A0A1V9XLP7"/>
<evidence type="ECO:0000256" key="2">
    <source>
        <dbReference type="ARBA" id="ARBA00022670"/>
    </source>
</evidence>
<dbReference type="PANTHER" id="PTHR12606:SF141">
    <property type="entry name" value="GH15225P-RELATED"/>
    <property type="match status" value="1"/>
</dbReference>
<keyword evidence="4" id="KW-0788">Thiol protease</keyword>
<evidence type="ECO:0000256" key="1">
    <source>
        <dbReference type="ARBA" id="ARBA00005234"/>
    </source>
</evidence>
<dbReference type="SUPFAM" id="SSF54001">
    <property type="entry name" value="Cysteine proteinases"/>
    <property type="match status" value="2"/>
</dbReference>
<name>A0A1V9XLP7_9ACAR</name>
<dbReference type="PANTHER" id="PTHR12606">
    <property type="entry name" value="SENTRIN/SUMO-SPECIFIC PROTEASE"/>
    <property type="match status" value="1"/>
</dbReference>
<dbReference type="GO" id="GO:0016929">
    <property type="term" value="F:deSUMOylase activity"/>
    <property type="evidence" value="ECO:0007669"/>
    <property type="project" value="TreeGrafter"/>
</dbReference>
<comment type="similarity">
    <text evidence="1">Belongs to the peptidase C48 family.</text>
</comment>
<sequence length="600" mass="69169">MDANGGGGAMEWLDLPGSLWDQEDHKVPLTSHSGIHWRSRAVRRQPHAVRQRAVGFCRGAGLSSWLSDRDDRNRWSCVSFPSKKRRNVGFFNGVSESLSPQDFESPPRRMPTAFPGFHQDPKKTAHTLAADTAEVIFDKIKDLLKQVPENVALGGSGAGVFRAEFATIRPNKVLCMQVVDWYMQKLASRRLDSSEVYAFPASFMTQLGSRETFEVDLRERIATCDVLLLPAYSAERRVWFIAVIYPQKRKISCYDPNGTSPSESCTYLLKVLQVRDKKRHHCPRQSPIPPWQLHYSEFPWSLANDPHDSGVLACKYAEYSIDRTWHQLDAGNIRYFRFQMMYNVLRDSLDVSASDVDLNAMLDFVCQQLTKHISRTSPPIRHHQPEKLLEHQGLPLYREEFDSLDGARWLNDAIIDIYLLMLTTRANERRKTDPTLPRVHAFSVGFWQVLQYGQKAEDLQGAVDNPFEYDILLVPVHVNNVHWCLAVVDVHQLRIDFYDPQWHHTQDDTSHACLVRNYLLGQMHLKQNRSIGEEQIQIKIMKNVPEQTNSYDCGVFICKYAQYVIARQTLTQSTFTQADMARFRRKMKQEILEQQLSSDP</sequence>
<dbReference type="InterPro" id="IPR003653">
    <property type="entry name" value="Peptidase_C48_C"/>
</dbReference>
<evidence type="ECO:0000256" key="4">
    <source>
        <dbReference type="ARBA" id="ARBA00022807"/>
    </source>
</evidence>
<dbReference type="STRING" id="418985.A0A1V9XLP7"/>
<proteinExistence type="inferred from homology"/>